<dbReference type="InterPro" id="IPR012677">
    <property type="entry name" value="Nucleotide-bd_a/b_plait_sf"/>
</dbReference>
<comment type="caution">
    <text evidence="10">The sequence shown here is derived from an EMBL/GenBank/DDBJ whole genome shotgun (WGS) entry which is preliminary data.</text>
</comment>
<evidence type="ECO:0000256" key="5">
    <source>
        <dbReference type="ARBA" id="ARBA00025024"/>
    </source>
</evidence>
<dbReference type="InterPro" id="IPR039119">
    <property type="entry name" value="ABT1/Esf2"/>
</dbReference>
<keyword evidence="4" id="KW-0539">Nucleus</keyword>
<name>A0ABR3GL89_9PEZI</name>
<feature type="domain" description="RRM" evidence="9">
    <location>
        <begin position="127"/>
        <end position="209"/>
    </location>
</feature>
<dbReference type="EMBL" id="JBBBZM010000045">
    <property type="protein sequence ID" value="KAL0636690.1"/>
    <property type="molecule type" value="Genomic_DNA"/>
</dbReference>
<dbReference type="Pfam" id="PF00076">
    <property type="entry name" value="RRM_1"/>
    <property type="match status" value="1"/>
</dbReference>
<evidence type="ECO:0000256" key="1">
    <source>
        <dbReference type="ARBA" id="ARBA00004604"/>
    </source>
</evidence>
<dbReference type="PANTHER" id="PTHR12311">
    <property type="entry name" value="ACTIVATOR OF BASAL TRANSCRIPTION 1"/>
    <property type="match status" value="1"/>
</dbReference>
<dbReference type="PROSITE" id="PS50102">
    <property type="entry name" value="RRM"/>
    <property type="match status" value="1"/>
</dbReference>
<evidence type="ECO:0000313" key="11">
    <source>
        <dbReference type="Proteomes" id="UP001447188"/>
    </source>
</evidence>
<reference evidence="10 11" key="1">
    <citation type="submission" date="2024-02" db="EMBL/GenBank/DDBJ databases">
        <title>Discinaceae phylogenomics.</title>
        <authorList>
            <person name="Dirks A.C."/>
            <person name="James T.Y."/>
        </authorList>
    </citation>
    <scope>NUCLEOTIDE SEQUENCE [LARGE SCALE GENOMIC DNA]</scope>
    <source>
        <strain evidence="10 11">ACD0624</strain>
    </source>
</reference>
<dbReference type="InterPro" id="IPR035979">
    <property type="entry name" value="RBD_domain_sf"/>
</dbReference>
<dbReference type="CDD" id="cd12263">
    <property type="entry name" value="RRM_ABT1_like"/>
    <property type="match status" value="1"/>
</dbReference>
<feature type="compositionally biased region" description="Basic residues" evidence="8">
    <location>
        <begin position="79"/>
        <end position="88"/>
    </location>
</feature>
<dbReference type="SUPFAM" id="SSF54928">
    <property type="entry name" value="RNA-binding domain, RBD"/>
    <property type="match status" value="1"/>
</dbReference>
<evidence type="ECO:0000256" key="6">
    <source>
        <dbReference type="ARBA" id="ARBA00032634"/>
    </source>
</evidence>
<gene>
    <name evidence="10" type="primary">ESF2</name>
    <name evidence="10" type="ORF">Q9L58_004298</name>
</gene>
<comment type="similarity">
    <text evidence="2">Belongs to the ESF2/ABP1 family.</text>
</comment>
<feature type="compositionally biased region" description="Acidic residues" evidence="8">
    <location>
        <begin position="19"/>
        <end position="36"/>
    </location>
</feature>
<comment type="subcellular location">
    <subcellularLocation>
        <location evidence="1">Nucleus</location>
        <location evidence="1">Nucleolus</location>
    </subcellularLocation>
</comment>
<feature type="region of interest" description="Disordered" evidence="8">
    <location>
        <begin position="1"/>
        <end position="107"/>
    </location>
</feature>
<keyword evidence="11" id="KW-1185">Reference proteome</keyword>
<proteinExistence type="inferred from homology"/>
<evidence type="ECO:0000313" key="10">
    <source>
        <dbReference type="EMBL" id="KAL0636690.1"/>
    </source>
</evidence>
<sequence length="328" mass="37218">MSAAITDDGDGGKKRDWLGVEDSEGEEDAVSDEEEESRVKGISRATKRRKVDHASDDEDDSGGDEEEEAVGEIDEAPKAKKGKGNGRSKSKDSAENDDELLFTNPNKLKPLTQDELAASKLATSKTGVIYLSRIPPFMKPMKVKQLLSRFGEIGRIFLSPEDPKAYARRIRFGGNKKRNFDEGWVEFRSKKDAKLVAETLNTTTIGGKKGSYYYDDVWNIKYLPKFKWHHLQSQIAYENASRQAKMRTEMAQATRENKTYIRNVERAKMVKNMEIKKRKLNEDAGNGGREEKVEVRRQFRQNKTKGVAQEGVRAESSEKVKRLLSNIF</sequence>
<dbReference type="InterPro" id="IPR000504">
    <property type="entry name" value="RRM_dom"/>
</dbReference>
<accession>A0ABR3GL89</accession>
<evidence type="ECO:0000256" key="4">
    <source>
        <dbReference type="ARBA" id="ARBA00023242"/>
    </source>
</evidence>
<dbReference type="Proteomes" id="UP001447188">
    <property type="component" value="Unassembled WGS sequence"/>
</dbReference>
<protein>
    <recommendedName>
        <fullName evidence="6">18S rRNA factor 2</fullName>
    </recommendedName>
</protein>
<evidence type="ECO:0000256" key="7">
    <source>
        <dbReference type="PROSITE-ProRule" id="PRU00176"/>
    </source>
</evidence>
<organism evidence="10 11">
    <name type="scientific">Discina gigas</name>
    <dbReference type="NCBI Taxonomy" id="1032678"/>
    <lineage>
        <taxon>Eukaryota</taxon>
        <taxon>Fungi</taxon>
        <taxon>Dikarya</taxon>
        <taxon>Ascomycota</taxon>
        <taxon>Pezizomycotina</taxon>
        <taxon>Pezizomycetes</taxon>
        <taxon>Pezizales</taxon>
        <taxon>Discinaceae</taxon>
        <taxon>Discina</taxon>
    </lineage>
</organism>
<evidence type="ECO:0000256" key="8">
    <source>
        <dbReference type="SAM" id="MobiDB-lite"/>
    </source>
</evidence>
<dbReference type="PANTHER" id="PTHR12311:SF7">
    <property type="entry name" value="ACTIVATOR OF BASAL TRANSCRIPTION 1"/>
    <property type="match status" value="1"/>
</dbReference>
<evidence type="ECO:0000259" key="9">
    <source>
        <dbReference type="PROSITE" id="PS50102"/>
    </source>
</evidence>
<comment type="function">
    <text evidence="5">Involved in the small subunit (SSU) processome assembly and function, and in the 18S rRNA synthesis. Required for the early cleavages at sites A0, A1 and A2.</text>
</comment>
<dbReference type="Gene3D" id="3.30.70.330">
    <property type="match status" value="1"/>
</dbReference>
<feature type="compositionally biased region" description="Acidic residues" evidence="8">
    <location>
        <begin position="55"/>
        <end position="74"/>
    </location>
</feature>
<evidence type="ECO:0000256" key="3">
    <source>
        <dbReference type="ARBA" id="ARBA00022884"/>
    </source>
</evidence>
<dbReference type="InterPro" id="IPR034353">
    <property type="entry name" value="ABT1/ESF2_RRM"/>
</dbReference>
<evidence type="ECO:0000256" key="2">
    <source>
        <dbReference type="ARBA" id="ARBA00005819"/>
    </source>
</evidence>
<keyword evidence="3 7" id="KW-0694">RNA-binding</keyword>